<comment type="caution">
    <text evidence="1">The sequence shown here is derived from an EMBL/GenBank/DDBJ whole genome shotgun (WGS) entry which is preliminary data.</text>
</comment>
<accession>A0A1Y2AEH7</accession>
<evidence type="ECO:0000313" key="2">
    <source>
        <dbReference type="Proteomes" id="UP000193920"/>
    </source>
</evidence>
<organism evidence="1 2">
    <name type="scientific">Neocallimastix californiae</name>
    <dbReference type="NCBI Taxonomy" id="1754190"/>
    <lineage>
        <taxon>Eukaryota</taxon>
        <taxon>Fungi</taxon>
        <taxon>Fungi incertae sedis</taxon>
        <taxon>Chytridiomycota</taxon>
        <taxon>Chytridiomycota incertae sedis</taxon>
        <taxon>Neocallimastigomycetes</taxon>
        <taxon>Neocallimastigales</taxon>
        <taxon>Neocallimastigaceae</taxon>
        <taxon>Neocallimastix</taxon>
    </lineage>
</organism>
<keyword evidence="2" id="KW-1185">Reference proteome</keyword>
<gene>
    <name evidence="1" type="ORF">LY90DRAFT_516378</name>
</gene>
<protein>
    <submittedName>
        <fullName evidence="1">Uncharacterized protein</fullName>
    </submittedName>
</protein>
<proteinExistence type="predicted"/>
<dbReference type="AlphaFoldDB" id="A0A1Y2AEH7"/>
<dbReference type="EMBL" id="MCOG01000275">
    <property type="protein sequence ID" value="ORY20978.1"/>
    <property type="molecule type" value="Genomic_DNA"/>
</dbReference>
<reference evidence="1 2" key="1">
    <citation type="submission" date="2016-08" db="EMBL/GenBank/DDBJ databases">
        <title>A Parts List for Fungal Cellulosomes Revealed by Comparative Genomics.</title>
        <authorList>
            <consortium name="DOE Joint Genome Institute"/>
            <person name="Haitjema C.H."/>
            <person name="Gilmore S.P."/>
            <person name="Henske J.K."/>
            <person name="Solomon K.V."/>
            <person name="De Groot R."/>
            <person name="Kuo A."/>
            <person name="Mondo S.J."/>
            <person name="Salamov A.A."/>
            <person name="Labutti K."/>
            <person name="Zhao Z."/>
            <person name="Chiniquy J."/>
            <person name="Barry K."/>
            <person name="Brewer H.M."/>
            <person name="Purvine S.O."/>
            <person name="Wright A.T."/>
            <person name="Boxma B."/>
            <person name="Van Alen T."/>
            <person name="Hackstein J.H."/>
            <person name="Baker S.E."/>
            <person name="Grigoriev I.V."/>
            <person name="O'Malley M.A."/>
        </authorList>
    </citation>
    <scope>NUCLEOTIDE SEQUENCE [LARGE SCALE GENOMIC DNA]</scope>
    <source>
        <strain evidence="1 2">G1</strain>
    </source>
</reference>
<sequence>MGKNIENKVLIKEAFYELISHNNKIKAMKKDEIRKKEKTFFIIRLPYCEYSEFNNIDYDLKFIDVTPKSRLYLIKTNKLTRNDKNFKIAFKKLKKELRKEQKEYLNIILQIKFLGEIKESELEISYTFIKNTMSNSNENEK</sequence>
<name>A0A1Y2AEH7_9FUNG</name>
<dbReference type="Proteomes" id="UP000193920">
    <property type="component" value="Unassembled WGS sequence"/>
</dbReference>
<evidence type="ECO:0000313" key="1">
    <source>
        <dbReference type="EMBL" id="ORY20978.1"/>
    </source>
</evidence>